<reference evidence="12 13" key="1">
    <citation type="submission" date="2024-09" db="EMBL/GenBank/DDBJ databases">
        <authorList>
            <person name="Sun Q."/>
            <person name="Mori K."/>
        </authorList>
    </citation>
    <scope>NUCLEOTIDE SEQUENCE [LARGE SCALE GENOMIC DNA]</scope>
    <source>
        <strain evidence="12 13">NCAIM B.02301</strain>
    </source>
</reference>
<dbReference type="Pfam" id="PF07523">
    <property type="entry name" value="Big_3"/>
    <property type="match status" value="3"/>
</dbReference>
<dbReference type="SUPFAM" id="SSF51126">
    <property type="entry name" value="Pectin lyase-like"/>
    <property type="match status" value="1"/>
</dbReference>
<dbReference type="InterPro" id="IPR058953">
    <property type="entry name" value="PelX-like_N"/>
</dbReference>
<evidence type="ECO:0000259" key="10">
    <source>
        <dbReference type="Pfam" id="PF25849"/>
    </source>
</evidence>
<sequence length="1608" mass="175839">MRRKHHRFVAMIMAIILVLTPMNLAVLAETGENELDREMIQISSDWRGSVFGDNGGQGNINYDNYEITEHDNDTVTVRSSNDKGKISSSTEGIAYYFKDVPSDGNFELTATAHVDAWTANNQVSFGLMLRGNVLENVNQGTFTGDYVAVGALDQQMKGFYKHASSGIQKDGLGFEAIAPAADQEYELSIQKSGNLYMLKINDEVRLIENYDGEINFAGLYTSRNTTVTFSDVNIKIDDGKIDLGDWNFNAFGSNTSSERNPEPTLNDDGSVKLVATGGKVAAADEGISFYYKELSVAANFEIKTKASVNSFNSNGTISTPNQKSFGLMIRDEIGEHGDSITQTTEYVAVGALDTVMKGFYKQGGTQSKFEPFTDLNVPAAGEEYDLTIRKSGNTFVVTANGQSETVTLDDLFTDEIYVGFYVARDADVIYSEFEINVDARQVTGLDVNTSNMKTEYLRGESLDLTGLVVTAQYSDGSQSVLSSNDFIVTGFDSSEVGTNTVTINYNGVTKSIDLEIKALSVTGLDIKYFPAKTVYYKGDSFDPLGFTVVAEYENGYKFEELKNSQYSFIISGEELTDEGYVFESAGTVEVTVRSTETPDTTTTFDVVVTDAEMEKLEIRQAPVKTLYFLGDELDLAGLSLYALYSNGSGVRLLAGDYEVSKLETTTTGERKVTFTHKGVSTNFAVWVKERELEAIKVTNYPQTTFVTDENFNSTGLVVSKVYDNLDKEVLPESEYTVDSSAFNSSKAGTYDIVIAPTDESIDSIVYSVSVREDVETEWKTMRFGQSSSDQRNYVEMLDDGSVKVVALEGGGKITGDHDGIAFYYTEIDAEEDNFVLSANIKVLEYAKTPHDGQESFGIMARDAVNSVQDASVFASNIAAIGGFSGGTREENGTQAFVRTGVLASDGEGSEGIQKKMLHHERPAVGNTHPEKEYRLTLSKTNSGYTGQLNNGEEVMFFEPDLLHVQDSKVYVGFYAARLATIEVSAIDFQVTAAKTDAPKLEPPAEAVSPQVSILSLDKTSKTDYDLLVRSNVDGIVTVRQGQKVIAQDQVVQAGEVKPIKAVLNENSNTNFSLTFLPDDTQFLTSYDQMVRNFTVETRSFIEGGDMYVSPTGTSAGDGTKTNPLDLDTAIHFVREGQKIIVLEGNYVRNSLLEIRKYNDGTAEAMKYLVADPDATERPLIDFDRRSEGVVHSGNYWHVEGIDFARSAGNTKGYTISGSHNVIENVRLFEHGDTGLQISRTDTSAPREEWPSYNLVLNSISFDNRDPSENNADGFAAKLTVGEGNVFRGCVSHNNIDDGWDLYTKVGTGAIGAVTIENSIAFNNGRLTNGYEGNAGKNGFKLGGEGVHVPHVIKNSIAFGNGYFGFTSNSNPGLIAQNNIGYNNGGANLSFTTYAHIPTDFTIDGFVSYRTADVESARDSYPAELASDQNYMFNGSTSVNKSGEELSATILASLESIFETDHDGRIVSIKRNDSGEILWDDVWETFNKLIHPEPEVETIEADVEFNPQVLNLKGVQQSSAKNDSVATLYIELPDGFNAEDIDLESIHLNYALKPVKDTAEVSGRTLSMKFSRAALLTVVDEGEETSITITGQLKSGVSFEGTKLIKVIK</sequence>
<evidence type="ECO:0000256" key="7">
    <source>
        <dbReference type="ARBA" id="ARBA00023239"/>
    </source>
</evidence>
<keyword evidence="13" id="KW-1185">Reference proteome</keyword>
<dbReference type="PANTHER" id="PTHR40088">
    <property type="entry name" value="PECTATE LYASE (EUROFUNG)"/>
    <property type="match status" value="1"/>
</dbReference>
<dbReference type="Proteomes" id="UP001589833">
    <property type="component" value="Unassembled WGS sequence"/>
</dbReference>
<evidence type="ECO:0000256" key="5">
    <source>
        <dbReference type="ARBA" id="ARBA00022729"/>
    </source>
</evidence>
<dbReference type="InterPro" id="IPR022038">
    <property type="entry name" value="Ig-like_bact"/>
</dbReference>
<name>A0ABV6NIX5_9BACI</name>
<evidence type="ECO:0000313" key="12">
    <source>
        <dbReference type="EMBL" id="MFC0560093.1"/>
    </source>
</evidence>
<keyword evidence="7" id="KW-0456">Lyase</keyword>
<dbReference type="InterPro" id="IPR058863">
    <property type="entry name" value="PelX-like_Ig"/>
</dbReference>
<proteinExistence type="inferred from homology"/>
<comment type="subcellular location">
    <subcellularLocation>
        <location evidence="2">Secreted</location>
    </subcellularLocation>
</comment>
<organism evidence="12 13">
    <name type="scientific">Halalkalibacter alkalisediminis</name>
    <dbReference type="NCBI Taxonomy" id="935616"/>
    <lineage>
        <taxon>Bacteria</taxon>
        <taxon>Bacillati</taxon>
        <taxon>Bacillota</taxon>
        <taxon>Bacilli</taxon>
        <taxon>Bacillales</taxon>
        <taxon>Bacillaceae</taxon>
        <taxon>Halalkalibacter</taxon>
    </lineage>
</organism>
<keyword evidence="5" id="KW-0732">Signal</keyword>
<dbReference type="PANTHER" id="PTHR40088:SF1">
    <property type="entry name" value="PECTATE LYASE PEL9"/>
    <property type="match status" value="1"/>
</dbReference>
<dbReference type="InterPro" id="IPR012334">
    <property type="entry name" value="Pectin_lyas_fold"/>
</dbReference>
<protein>
    <submittedName>
        <fullName evidence="12">Bacterial Ig-like domain-containing protein</fullName>
    </submittedName>
</protein>
<evidence type="ECO:0000259" key="11">
    <source>
        <dbReference type="Pfam" id="PF25850"/>
    </source>
</evidence>
<keyword evidence="4" id="KW-0479">Metal-binding</keyword>
<comment type="similarity">
    <text evidence="8">Belongs to the polysaccharide lyase 9 family.</text>
</comment>
<comment type="caution">
    <text evidence="12">The sequence shown here is derived from an EMBL/GenBank/DDBJ whole genome shotgun (WGS) entry which is preliminary data.</text>
</comment>
<dbReference type="Gene3D" id="2.160.20.10">
    <property type="entry name" value="Single-stranded right-handed beta-helix, Pectin lyase-like"/>
    <property type="match status" value="1"/>
</dbReference>
<feature type="domain" description="Ig-like" evidence="9">
    <location>
        <begin position="699"/>
        <end position="758"/>
    </location>
</feature>
<evidence type="ECO:0000313" key="13">
    <source>
        <dbReference type="Proteomes" id="UP001589833"/>
    </source>
</evidence>
<dbReference type="Pfam" id="PF25849">
    <property type="entry name" value="PelX_N"/>
    <property type="match status" value="2"/>
</dbReference>
<feature type="domain" description="Ig-like" evidence="9">
    <location>
        <begin position="622"/>
        <end position="687"/>
    </location>
</feature>
<keyword evidence="3" id="KW-0964">Secreted</keyword>
<feature type="domain" description="Pectate disaccharide-lyase-like N-terminal" evidence="10">
    <location>
        <begin position="268"/>
        <end position="365"/>
    </location>
</feature>
<evidence type="ECO:0000259" key="9">
    <source>
        <dbReference type="Pfam" id="PF07523"/>
    </source>
</evidence>
<evidence type="ECO:0000256" key="1">
    <source>
        <dbReference type="ARBA" id="ARBA00001913"/>
    </source>
</evidence>
<evidence type="ECO:0000256" key="6">
    <source>
        <dbReference type="ARBA" id="ARBA00022837"/>
    </source>
</evidence>
<accession>A0ABV6NIX5</accession>
<keyword evidence="6" id="KW-0106">Calcium</keyword>
<comment type="cofactor">
    <cofactor evidence="1">
        <name>Ca(2+)</name>
        <dbReference type="ChEBI" id="CHEBI:29108"/>
    </cofactor>
</comment>
<dbReference type="Gene3D" id="2.60.40.3630">
    <property type="match status" value="4"/>
</dbReference>
<feature type="domain" description="Pectate disaccharide-lyase-like N-terminal" evidence="10">
    <location>
        <begin position="808"/>
        <end position="992"/>
    </location>
</feature>
<evidence type="ECO:0000256" key="3">
    <source>
        <dbReference type="ARBA" id="ARBA00022525"/>
    </source>
</evidence>
<evidence type="ECO:0000256" key="8">
    <source>
        <dbReference type="ARBA" id="ARBA00038263"/>
    </source>
</evidence>
<evidence type="ECO:0000256" key="4">
    <source>
        <dbReference type="ARBA" id="ARBA00022723"/>
    </source>
</evidence>
<dbReference type="InterPro" id="IPR052052">
    <property type="entry name" value="Polysaccharide_Lyase_9"/>
</dbReference>
<dbReference type="RefSeq" id="WP_273840496.1">
    <property type="nucleotide sequence ID" value="NZ_JAQQWT010000002.1"/>
</dbReference>
<evidence type="ECO:0000256" key="2">
    <source>
        <dbReference type="ARBA" id="ARBA00004613"/>
    </source>
</evidence>
<dbReference type="InterPro" id="IPR011050">
    <property type="entry name" value="Pectin_lyase_fold/virulence"/>
</dbReference>
<gene>
    <name evidence="12" type="ORF">ACFFH4_13670</name>
</gene>
<dbReference type="EMBL" id="JBHLTR010000017">
    <property type="protein sequence ID" value="MFC0560093.1"/>
    <property type="molecule type" value="Genomic_DNA"/>
</dbReference>
<feature type="domain" description="Ig-like" evidence="9">
    <location>
        <begin position="451"/>
        <end position="515"/>
    </location>
</feature>
<feature type="domain" description="Pectate disaccharide-lyase-like central Ig-like" evidence="11">
    <location>
        <begin position="1013"/>
        <end position="1095"/>
    </location>
</feature>
<dbReference type="Pfam" id="PF25850">
    <property type="entry name" value="PelX_Ig"/>
    <property type="match status" value="1"/>
</dbReference>